<dbReference type="InterPro" id="IPR029063">
    <property type="entry name" value="SAM-dependent_MTases_sf"/>
</dbReference>
<proteinExistence type="inferred from homology"/>
<evidence type="ECO:0000256" key="3">
    <source>
        <dbReference type="ARBA" id="ARBA00022603"/>
    </source>
</evidence>
<evidence type="ECO:0000256" key="4">
    <source>
        <dbReference type="ARBA" id="ARBA00022679"/>
    </source>
</evidence>
<comment type="similarity">
    <text evidence="6">Belongs to the methyltransferase superfamily. RNA methyltransferase RsmG family.</text>
</comment>
<keyword evidence="4 6" id="KW-0808">Transferase</keyword>
<dbReference type="GO" id="GO:0032259">
    <property type="term" value="P:methylation"/>
    <property type="evidence" value="ECO:0007669"/>
    <property type="project" value="UniProtKB-KW"/>
</dbReference>
<sequence>MSQAAFQAATDVSRETLQKFVIWERLLNDWSAHTNLVARSTLPDFWERHALDSWQVFEAGPDGAARWADIGSGAGFPGLAIALGLADRGVADAQVYLVESIGKKAAFLREVVKETGAPATILCQRAETLDPALAVDVVTARAVAALPKLLTLCDPLLKTDATGLFLKGARHGEELTEARKYWTFDATVIPSRTGDGAILKLKNVAHV</sequence>
<comment type="caution">
    <text evidence="6">Lacks conserved residue(s) required for the propagation of feature annotation.</text>
</comment>
<dbReference type="PIRSF" id="PIRSF003078">
    <property type="entry name" value="GidB"/>
    <property type="match status" value="1"/>
</dbReference>
<gene>
    <name evidence="6 7" type="primary">rsmG</name>
    <name evidence="7" type="ORF">V0U35_01630</name>
</gene>
<feature type="binding site" evidence="6">
    <location>
        <position position="71"/>
    </location>
    <ligand>
        <name>S-adenosyl-L-methionine</name>
        <dbReference type="ChEBI" id="CHEBI:59789"/>
    </ligand>
</feature>
<dbReference type="InterPro" id="IPR003682">
    <property type="entry name" value="rRNA_ssu_MeTfrase_G"/>
</dbReference>
<organism evidence="7 8">
    <name type="scientific">Hyphobacterium marinum</name>
    <dbReference type="NCBI Taxonomy" id="3116574"/>
    <lineage>
        <taxon>Bacteria</taxon>
        <taxon>Pseudomonadati</taxon>
        <taxon>Pseudomonadota</taxon>
        <taxon>Alphaproteobacteria</taxon>
        <taxon>Maricaulales</taxon>
        <taxon>Maricaulaceae</taxon>
        <taxon>Hyphobacterium</taxon>
    </lineage>
</organism>
<evidence type="ECO:0000256" key="5">
    <source>
        <dbReference type="ARBA" id="ARBA00022691"/>
    </source>
</evidence>
<evidence type="ECO:0000256" key="6">
    <source>
        <dbReference type="HAMAP-Rule" id="MF_00074"/>
    </source>
</evidence>
<keyword evidence="2 6" id="KW-0698">rRNA processing</keyword>
<feature type="binding site" evidence="6">
    <location>
        <position position="141"/>
    </location>
    <ligand>
        <name>S-adenosyl-L-methionine</name>
        <dbReference type="ChEBI" id="CHEBI:59789"/>
    </ligand>
</feature>
<keyword evidence="5 6" id="KW-0949">S-adenosyl-L-methionine</keyword>
<evidence type="ECO:0000313" key="7">
    <source>
        <dbReference type="EMBL" id="MEE2565364.1"/>
    </source>
</evidence>
<comment type="catalytic activity">
    <reaction evidence="6">
        <text>guanosine(527) in 16S rRNA + S-adenosyl-L-methionine = N(7)-methylguanosine(527) in 16S rRNA + S-adenosyl-L-homocysteine</text>
        <dbReference type="Rhea" id="RHEA:42732"/>
        <dbReference type="Rhea" id="RHEA-COMP:10209"/>
        <dbReference type="Rhea" id="RHEA-COMP:10210"/>
        <dbReference type="ChEBI" id="CHEBI:57856"/>
        <dbReference type="ChEBI" id="CHEBI:59789"/>
        <dbReference type="ChEBI" id="CHEBI:74269"/>
        <dbReference type="ChEBI" id="CHEBI:74480"/>
        <dbReference type="EC" id="2.1.1.170"/>
    </reaction>
</comment>
<evidence type="ECO:0000313" key="8">
    <source>
        <dbReference type="Proteomes" id="UP001310692"/>
    </source>
</evidence>
<keyword evidence="8" id="KW-1185">Reference proteome</keyword>
<dbReference type="GO" id="GO:0008168">
    <property type="term" value="F:methyltransferase activity"/>
    <property type="evidence" value="ECO:0007669"/>
    <property type="project" value="UniProtKB-KW"/>
</dbReference>
<dbReference type="SUPFAM" id="SSF53335">
    <property type="entry name" value="S-adenosyl-L-methionine-dependent methyltransferases"/>
    <property type="match status" value="1"/>
</dbReference>
<dbReference type="RefSeq" id="WP_330194901.1">
    <property type="nucleotide sequence ID" value="NZ_JAZDRO010000001.1"/>
</dbReference>
<dbReference type="Pfam" id="PF02527">
    <property type="entry name" value="GidB"/>
    <property type="match status" value="1"/>
</dbReference>
<evidence type="ECO:0000256" key="1">
    <source>
        <dbReference type="ARBA" id="ARBA00022490"/>
    </source>
</evidence>
<protein>
    <recommendedName>
        <fullName evidence="6">Ribosomal RNA small subunit methyltransferase G</fullName>
        <ecNumber evidence="6">2.1.1.170</ecNumber>
    </recommendedName>
    <alternativeName>
        <fullName evidence="6">16S rRNA 7-methylguanosine methyltransferase</fullName>
        <shortName evidence="6">16S rRNA m7G methyltransferase</shortName>
    </alternativeName>
</protein>
<dbReference type="EMBL" id="JAZDRO010000001">
    <property type="protein sequence ID" value="MEE2565364.1"/>
    <property type="molecule type" value="Genomic_DNA"/>
</dbReference>
<comment type="caution">
    <text evidence="7">The sequence shown here is derived from an EMBL/GenBank/DDBJ whole genome shotgun (WGS) entry which is preliminary data.</text>
</comment>
<dbReference type="PANTHER" id="PTHR31760:SF0">
    <property type="entry name" value="S-ADENOSYL-L-METHIONINE-DEPENDENT METHYLTRANSFERASES SUPERFAMILY PROTEIN"/>
    <property type="match status" value="1"/>
</dbReference>
<evidence type="ECO:0000256" key="2">
    <source>
        <dbReference type="ARBA" id="ARBA00022552"/>
    </source>
</evidence>
<keyword evidence="3 6" id="KW-0489">Methyltransferase</keyword>
<dbReference type="HAMAP" id="MF_00074">
    <property type="entry name" value="16SrRNA_methyltr_G"/>
    <property type="match status" value="1"/>
</dbReference>
<keyword evidence="1 6" id="KW-0963">Cytoplasm</keyword>
<dbReference type="EC" id="2.1.1.170" evidence="6"/>
<name>A0ABU7LUY4_9PROT</name>
<dbReference type="PANTHER" id="PTHR31760">
    <property type="entry name" value="S-ADENOSYL-L-METHIONINE-DEPENDENT METHYLTRANSFERASES SUPERFAMILY PROTEIN"/>
    <property type="match status" value="1"/>
</dbReference>
<comment type="function">
    <text evidence="6">Specifically methylates the N7 position of guanine in position 527 of 16S rRNA.</text>
</comment>
<feature type="binding site" evidence="6">
    <location>
        <position position="76"/>
    </location>
    <ligand>
        <name>S-adenosyl-L-methionine</name>
        <dbReference type="ChEBI" id="CHEBI:59789"/>
    </ligand>
</feature>
<dbReference type="Gene3D" id="3.40.50.150">
    <property type="entry name" value="Vaccinia Virus protein VP39"/>
    <property type="match status" value="1"/>
</dbReference>
<dbReference type="NCBIfam" id="TIGR00138">
    <property type="entry name" value="rsmG_gidB"/>
    <property type="match status" value="1"/>
</dbReference>
<reference evidence="7 8" key="1">
    <citation type="submission" date="2024-01" db="EMBL/GenBank/DDBJ databases">
        <title>Hyphobacterium bacterium isolated from marine sediment.</title>
        <authorList>
            <person name="Zhao S."/>
        </authorList>
    </citation>
    <scope>NUCLEOTIDE SEQUENCE [LARGE SCALE GENOMIC DNA]</scope>
    <source>
        <strain evidence="7 8">Y60-23</strain>
    </source>
</reference>
<accession>A0ABU7LUY4</accession>
<feature type="binding site" evidence="6">
    <location>
        <begin position="126"/>
        <end position="127"/>
    </location>
    <ligand>
        <name>S-adenosyl-L-methionine</name>
        <dbReference type="ChEBI" id="CHEBI:59789"/>
    </ligand>
</feature>
<comment type="subcellular location">
    <subcellularLocation>
        <location evidence="6">Cytoplasm</location>
    </subcellularLocation>
</comment>
<dbReference type="Proteomes" id="UP001310692">
    <property type="component" value="Unassembled WGS sequence"/>
</dbReference>